<dbReference type="SUPFAM" id="SSF75217">
    <property type="entry name" value="alpha/beta knot"/>
    <property type="match status" value="1"/>
</dbReference>
<dbReference type="InterPro" id="IPR001537">
    <property type="entry name" value="SpoU_MeTrfase"/>
</dbReference>
<dbReference type="EMBL" id="JBFOHK010000001">
    <property type="protein sequence ID" value="MEW9571189.1"/>
    <property type="molecule type" value="Genomic_DNA"/>
</dbReference>
<gene>
    <name evidence="4" type="ORF">ABQJ54_05450</name>
</gene>
<keyword evidence="2" id="KW-0808">Transferase</keyword>
<protein>
    <submittedName>
        <fullName evidence="4">TrmH family RNA methyltransferase</fullName>
    </submittedName>
</protein>
<evidence type="ECO:0000259" key="3">
    <source>
        <dbReference type="Pfam" id="PF00588"/>
    </source>
</evidence>
<organism evidence="4 5">
    <name type="scientific">Rhodanobacter lycopersici</name>
    <dbReference type="NCBI Taxonomy" id="3162487"/>
    <lineage>
        <taxon>Bacteria</taxon>
        <taxon>Pseudomonadati</taxon>
        <taxon>Pseudomonadota</taxon>
        <taxon>Gammaproteobacteria</taxon>
        <taxon>Lysobacterales</taxon>
        <taxon>Rhodanobacteraceae</taxon>
        <taxon>Rhodanobacter</taxon>
    </lineage>
</organism>
<dbReference type="GO" id="GO:0032259">
    <property type="term" value="P:methylation"/>
    <property type="evidence" value="ECO:0007669"/>
    <property type="project" value="UniProtKB-KW"/>
</dbReference>
<evidence type="ECO:0000256" key="2">
    <source>
        <dbReference type="ARBA" id="ARBA00022679"/>
    </source>
</evidence>
<dbReference type="PANTHER" id="PTHR43191">
    <property type="entry name" value="RRNA METHYLTRANSFERASE 3"/>
    <property type="match status" value="1"/>
</dbReference>
<dbReference type="Proteomes" id="UP001556220">
    <property type="component" value="Unassembled WGS sequence"/>
</dbReference>
<keyword evidence="1 4" id="KW-0489">Methyltransferase</keyword>
<sequence length="170" mass="18013">MPNTQLDHHAHQPAPAKHALCLLAHDVQRPANVGSLFRLADALGMEKIYLTGRSCTPAHPKARKAARTTEQRVPFVHAGDPLPVVAALKQAGYRIVSLEISSTSIDLAELPVAPGDRICLVLGNESTGVCQPLLDASDATVHIPMLGNNSSMNVANACAIATYVITRKLG</sequence>
<dbReference type="PANTHER" id="PTHR43191:SF2">
    <property type="entry name" value="RRNA METHYLTRANSFERASE 3, MITOCHONDRIAL"/>
    <property type="match status" value="1"/>
</dbReference>
<dbReference type="GO" id="GO:0008168">
    <property type="term" value="F:methyltransferase activity"/>
    <property type="evidence" value="ECO:0007669"/>
    <property type="project" value="UniProtKB-KW"/>
</dbReference>
<dbReference type="Gene3D" id="3.40.1280.10">
    <property type="match status" value="1"/>
</dbReference>
<dbReference type="InterPro" id="IPR029026">
    <property type="entry name" value="tRNA_m1G_MTases_N"/>
</dbReference>
<feature type="domain" description="tRNA/rRNA methyltransferase SpoU type" evidence="3">
    <location>
        <begin position="20"/>
        <end position="163"/>
    </location>
</feature>
<name>A0ABV3QC87_9GAMM</name>
<evidence type="ECO:0000256" key="1">
    <source>
        <dbReference type="ARBA" id="ARBA00022603"/>
    </source>
</evidence>
<reference evidence="4 5" key="1">
    <citation type="submission" date="2024-06" db="EMBL/GenBank/DDBJ databases">
        <authorList>
            <person name="Woo H."/>
        </authorList>
    </citation>
    <scope>NUCLEOTIDE SEQUENCE [LARGE SCALE GENOMIC DNA]</scope>
    <source>
        <strain evidence="4 5">Si-c</strain>
    </source>
</reference>
<dbReference type="Pfam" id="PF00588">
    <property type="entry name" value="SpoU_methylase"/>
    <property type="match status" value="1"/>
</dbReference>
<dbReference type="RefSeq" id="WP_367853249.1">
    <property type="nucleotide sequence ID" value="NZ_JBFOHK010000001.1"/>
</dbReference>
<evidence type="ECO:0000313" key="5">
    <source>
        <dbReference type="Proteomes" id="UP001556220"/>
    </source>
</evidence>
<evidence type="ECO:0000313" key="4">
    <source>
        <dbReference type="EMBL" id="MEW9571189.1"/>
    </source>
</evidence>
<proteinExistence type="predicted"/>
<accession>A0ABV3QC87</accession>
<dbReference type="InterPro" id="IPR029028">
    <property type="entry name" value="Alpha/beta_knot_MTases"/>
</dbReference>
<dbReference type="InterPro" id="IPR051259">
    <property type="entry name" value="rRNA_Methyltransferase"/>
</dbReference>
<keyword evidence="5" id="KW-1185">Reference proteome</keyword>
<comment type="caution">
    <text evidence="4">The sequence shown here is derived from an EMBL/GenBank/DDBJ whole genome shotgun (WGS) entry which is preliminary data.</text>
</comment>